<dbReference type="HOGENOM" id="CLU_044176_1_0_2"/>
<dbReference type="SUPFAM" id="SSF102114">
    <property type="entry name" value="Radical SAM enzymes"/>
    <property type="match status" value="1"/>
</dbReference>
<evidence type="ECO:0000256" key="5">
    <source>
        <dbReference type="ARBA" id="ARBA00023014"/>
    </source>
</evidence>
<keyword evidence="5 6" id="KW-0411">Iron-sulfur</keyword>
<dbReference type="InterPro" id="IPR034457">
    <property type="entry name" value="Organic_radical-activating"/>
</dbReference>
<dbReference type="STRING" id="523846.Mfer_0959"/>
<dbReference type="SFLD" id="SFLDG01101">
    <property type="entry name" value="Uncharacterised_Radical_SAM_Su"/>
    <property type="match status" value="1"/>
</dbReference>
<dbReference type="SMART" id="SM00729">
    <property type="entry name" value="Elp3"/>
    <property type="match status" value="1"/>
</dbReference>
<dbReference type="InterPro" id="IPR016431">
    <property type="entry name" value="Pyrv-formate_lyase-activ_prd"/>
</dbReference>
<keyword evidence="9" id="KW-1185">Reference proteome</keyword>
<dbReference type="PROSITE" id="PS51918">
    <property type="entry name" value="RADICAL_SAM"/>
    <property type="match status" value="1"/>
</dbReference>
<dbReference type="InterPro" id="IPR013785">
    <property type="entry name" value="Aldolase_TIM"/>
</dbReference>
<feature type="binding site" evidence="6">
    <location>
        <position position="86"/>
    </location>
    <ligand>
        <name>[4Fe-4S] cluster</name>
        <dbReference type="ChEBI" id="CHEBI:49883"/>
        <note>4Fe-4S-S-AdoMet</note>
    </ligand>
</feature>
<organism evidence="8 9">
    <name type="scientific">Methanothermus fervidus (strain ATCC 43054 / DSM 2088 / JCM 10308 / V24 S)</name>
    <dbReference type="NCBI Taxonomy" id="523846"/>
    <lineage>
        <taxon>Archaea</taxon>
        <taxon>Methanobacteriati</taxon>
        <taxon>Methanobacteriota</taxon>
        <taxon>Methanomada group</taxon>
        <taxon>Methanobacteria</taxon>
        <taxon>Methanobacteriales</taxon>
        <taxon>Methanothermaceae</taxon>
        <taxon>Methanothermus</taxon>
    </lineage>
</organism>
<keyword evidence="4 6" id="KW-0408">Iron</keyword>
<protein>
    <submittedName>
        <fullName evidence="8">Radical SAM domain protein</fullName>
    </submittedName>
</protein>
<keyword evidence="2 6" id="KW-0949">S-adenosyl-L-methionine</keyword>
<evidence type="ECO:0000259" key="7">
    <source>
        <dbReference type="PROSITE" id="PS51918"/>
    </source>
</evidence>
<dbReference type="InterPro" id="IPR006638">
    <property type="entry name" value="Elp3/MiaA/NifB-like_rSAM"/>
</dbReference>
<evidence type="ECO:0000256" key="6">
    <source>
        <dbReference type="PIRSR" id="PIRSR004869-50"/>
    </source>
</evidence>
<dbReference type="EMBL" id="CP002278">
    <property type="protein sequence ID" value="ADP77755.1"/>
    <property type="molecule type" value="Genomic_DNA"/>
</dbReference>
<evidence type="ECO:0000256" key="2">
    <source>
        <dbReference type="ARBA" id="ARBA00022691"/>
    </source>
</evidence>
<feature type="binding site" evidence="6">
    <location>
        <position position="89"/>
    </location>
    <ligand>
        <name>[4Fe-4S] cluster</name>
        <dbReference type="ChEBI" id="CHEBI:49883"/>
        <note>4Fe-4S-S-AdoMet</note>
    </ligand>
</feature>
<feature type="domain" description="Radical SAM core" evidence="7">
    <location>
        <begin position="68"/>
        <end position="281"/>
    </location>
</feature>
<gene>
    <name evidence="8" type="ordered locus">Mfer_0959</name>
</gene>
<dbReference type="GO" id="GO:0046872">
    <property type="term" value="F:metal ion binding"/>
    <property type="evidence" value="ECO:0007669"/>
    <property type="project" value="UniProtKB-KW"/>
</dbReference>
<dbReference type="InterPro" id="IPR007197">
    <property type="entry name" value="rSAM"/>
</dbReference>
<dbReference type="OrthoDB" id="5682at2157"/>
<dbReference type="InterPro" id="IPR027596">
    <property type="entry name" value="AmmeMemoSam_rS"/>
</dbReference>
<accession>E3GVZ0</accession>
<dbReference type="PIRSF" id="PIRSF004869">
    <property type="entry name" value="PflX_prd"/>
    <property type="match status" value="1"/>
</dbReference>
<dbReference type="Proteomes" id="UP000002315">
    <property type="component" value="Chromosome"/>
</dbReference>
<dbReference type="SFLD" id="SFLDS00029">
    <property type="entry name" value="Radical_SAM"/>
    <property type="match status" value="1"/>
</dbReference>
<evidence type="ECO:0000256" key="4">
    <source>
        <dbReference type="ARBA" id="ARBA00023004"/>
    </source>
</evidence>
<keyword evidence="1" id="KW-0004">4Fe-4S</keyword>
<reference evidence="8 9" key="1">
    <citation type="journal article" date="2010" name="Stand. Genomic Sci.">
        <title>Complete genome sequence of Methanothermus fervidus type strain (V24S).</title>
        <authorList>
            <person name="Anderson I."/>
            <person name="Djao O.D."/>
            <person name="Misra M."/>
            <person name="Chertkov O."/>
            <person name="Nolan M."/>
            <person name="Lucas S."/>
            <person name="Lapidus A."/>
            <person name="Del Rio T.G."/>
            <person name="Tice H."/>
            <person name="Cheng J.F."/>
            <person name="Tapia R."/>
            <person name="Han C."/>
            <person name="Goodwin L."/>
            <person name="Pitluck S."/>
            <person name="Liolios K."/>
            <person name="Ivanova N."/>
            <person name="Mavromatis K."/>
            <person name="Mikhailova N."/>
            <person name="Pati A."/>
            <person name="Brambilla E."/>
            <person name="Chen A."/>
            <person name="Palaniappan K."/>
            <person name="Land M."/>
            <person name="Hauser L."/>
            <person name="Chang Y.J."/>
            <person name="Jeffries C.D."/>
            <person name="Sikorski J."/>
            <person name="Spring S."/>
            <person name="Rohde M."/>
            <person name="Eichinger K."/>
            <person name="Huber H."/>
            <person name="Wirth R."/>
            <person name="Goker M."/>
            <person name="Detter J.C."/>
            <person name="Woyke T."/>
            <person name="Bristow J."/>
            <person name="Eisen J.A."/>
            <person name="Markowitz V."/>
            <person name="Hugenholtz P."/>
            <person name="Klenk H.P."/>
            <person name="Kyrpides N.C."/>
        </authorList>
    </citation>
    <scope>NUCLEOTIDE SEQUENCE [LARGE SCALE GENOMIC DNA]</scope>
    <source>
        <strain evidence="9">ATCC 43054 / DSM 2088 / JCM 10308 / V24 S</strain>
    </source>
</reference>
<dbReference type="AlphaFoldDB" id="E3GVZ0"/>
<evidence type="ECO:0000313" key="8">
    <source>
        <dbReference type="EMBL" id="ADP77755.1"/>
    </source>
</evidence>
<comment type="cofactor">
    <cofactor evidence="6">
        <name>[4Fe-4S] cluster</name>
        <dbReference type="ChEBI" id="CHEBI:49883"/>
    </cofactor>
    <text evidence="6">Binds 1 [4Fe-4S] cluster. The cluster is coordinated with 3 cysteines and an exchangeable S-adenosyl-L-methionine.</text>
</comment>
<dbReference type="Gene3D" id="3.20.20.70">
    <property type="entry name" value="Aldolase class I"/>
    <property type="match status" value="1"/>
</dbReference>
<dbReference type="NCBIfam" id="TIGR04337">
    <property type="entry name" value="AmmeMemoSam_rS"/>
    <property type="match status" value="1"/>
</dbReference>
<dbReference type="GO" id="GO:0051539">
    <property type="term" value="F:4 iron, 4 sulfur cluster binding"/>
    <property type="evidence" value="ECO:0007669"/>
    <property type="project" value="UniProtKB-KW"/>
</dbReference>
<dbReference type="Pfam" id="PF04055">
    <property type="entry name" value="Radical_SAM"/>
    <property type="match status" value="1"/>
</dbReference>
<sequence length="334" mass="38409">MIKEAYLYEKINKKVRCNVCMRKCLIPPNKKGFCGTRENKDGKLYTLIYSTVSSVAIDPIEKKPLFHFYPGENVYSLGTVGCNFRCKHCQNWTISQEWQSVATEEISPEEAIQAAKNYNCKMIAWTYNEPTIWFEYTLDSAKIAKENGIKTVYVTNGYMSKEAFKKIKPFLDAANIDLKAMSDKFYREICGVPSVDPVLENIVRWKKAGVHIEVTNLIIPKYNDSKEMIRELIEFMVEEVGVDTPLHFTRFFPHYKLSDLPPTYVDTLVKAREMALKMGMRYVYIGNVPGTEFENTYCYECGELLIERRGFGVSKINLDDKACPKCGAKIDIIL</sequence>
<dbReference type="InterPro" id="IPR058240">
    <property type="entry name" value="rSAM_sf"/>
</dbReference>
<keyword evidence="3 6" id="KW-0479">Metal-binding</keyword>
<dbReference type="CDD" id="cd01335">
    <property type="entry name" value="Radical_SAM"/>
    <property type="match status" value="1"/>
</dbReference>
<evidence type="ECO:0000313" key="9">
    <source>
        <dbReference type="Proteomes" id="UP000002315"/>
    </source>
</evidence>
<evidence type="ECO:0000256" key="3">
    <source>
        <dbReference type="ARBA" id="ARBA00022723"/>
    </source>
</evidence>
<dbReference type="PANTHER" id="PTHR30352">
    <property type="entry name" value="PYRUVATE FORMATE-LYASE-ACTIVATING ENZYME"/>
    <property type="match status" value="1"/>
</dbReference>
<feature type="binding site" evidence="6">
    <location>
        <position position="82"/>
    </location>
    <ligand>
        <name>[4Fe-4S] cluster</name>
        <dbReference type="ChEBI" id="CHEBI:49883"/>
        <note>4Fe-4S-S-AdoMet</note>
    </ligand>
</feature>
<dbReference type="KEGG" id="mfv:Mfer_0959"/>
<proteinExistence type="predicted"/>
<evidence type="ECO:0000256" key="1">
    <source>
        <dbReference type="ARBA" id="ARBA00022485"/>
    </source>
</evidence>
<dbReference type="GO" id="GO:0003824">
    <property type="term" value="F:catalytic activity"/>
    <property type="evidence" value="ECO:0007669"/>
    <property type="project" value="InterPro"/>
</dbReference>
<dbReference type="PANTHER" id="PTHR30352:SF5">
    <property type="entry name" value="PYRUVATE FORMATE-LYASE 1-ACTIVATING ENZYME"/>
    <property type="match status" value="1"/>
</dbReference>
<name>E3GVZ0_METFV</name>